<dbReference type="InterPro" id="IPR014276">
    <property type="entry name" value="2-oxoglutarate_DH_E2"/>
</dbReference>
<keyword evidence="5 6" id="KW-0012">Acyltransferase</keyword>
<feature type="compositionally biased region" description="Low complexity" evidence="7">
    <location>
        <begin position="226"/>
        <end position="249"/>
    </location>
</feature>
<evidence type="ECO:0000256" key="5">
    <source>
        <dbReference type="ARBA" id="ARBA00023315"/>
    </source>
</evidence>
<evidence type="ECO:0000313" key="10">
    <source>
        <dbReference type="EMBL" id="MDA1387358.1"/>
    </source>
</evidence>
<comment type="caution">
    <text evidence="10">The sequence shown here is derived from an EMBL/GenBank/DDBJ whole genome shotgun (WGS) entry which is preliminary data.</text>
</comment>
<dbReference type="Gene3D" id="4.10.320.10">
    <property type="entry name" value="E3-binding domain"/>
    <property type="match status" value="1"/>
</dbReference>
<evidence type="ECO:0000256" key="4">
    <source>
        <dbReference type="ARBA" id="ARBA00022823"/>
    </source>
</evidence>
<dbReference type="RefSeq" id="WP_270123867.1">
    <property type="nucleotide sequence ID" value="NZ_JAPZVQ010000015.1"/>
</dbReference>
<dbReference type="PANTHER" id="PTHR43178:SF5">
    <property type="entry name" value="LIPOAMIDE ACYLTRANSFERASE COMPONENT OF BRANCHED-CHAIN ALPHA-KETO ACID DEHYDROGENASE COMPLEX, MITOCHONDRIAL"/>
    <property type="match status" value="1"/>
</dbReference>
<dbReference type="Pfam" id="PF00364">
    <property type="entry name" value="Biotin_lipoyl"/>
    <property type="match status" value="2"/>
</dbReference>
<feature type="region of interest" description="Disordered" evidence="7">
    <location>
        <begin position="576"/>
        <end position="625"/>
    </location>
</feature>
<dbReference type="PANTHER" id="PTHR43178">
    <property type="entry name" value="DIHYDROLIPOAMIDE ACETYLTRANSFERASE COMPONENT OF PYRUVATE DEHYDROGENASE COMPLEX"/>
    <property type="match status" value="1"/>
</dbReference>
<dbReference type="InterPro" id="IPR050743">
    <property type="entry name" value="2-oxoacid_DH_E2_comp"/>
</dbReference>
<dbReference type="EMBL" id="JAPZVQ010000015">
    <property type="protein sequence ID" value="MDA1387358.1"/>
    <property type="molecule type" value="Genomic_DNA"/>
</dbReference>
<dbReference type="SUPFAM" id="SSF52777">
    <property type="entry name" value="CoA-dependent acyltransferases"/>
    <property type="match status" value="1"/>
</dbReference>
<dbReference type="InterPro" id="IPR004167">
    <property type="entry name" value="PSBD"/>
</dbReference>
<feature type="compositionally biased region" description="Polar residues" evidence="7">
    <location>
        <begin position="616"/>
        <end position="625"/>
    </location>
</feature>
<name>A0A9X3TA67_9ACTN</name>
<feature type="compositionally biased region" description="Pro residues" evidence="7">
    <location>
        <begin position="589"/>
        <end position="600"/>
    </location>
</feature>
<feature type="compositionally biased region" description="Low complexity" evidence="7">
    <location>
        <begin position="107"/>
        <end position="124"/>
    </location>
</feature>
<protein>
    <recommendedName>
        <fullName evidence="6">Dihydrolipoamide acetyltransferase component of pyruvate dehydrogenase complex</fullName>
        <ecNumber evidence="6">2.3.1.-</ecNumber>
    </recommendedName>
</protein>
<dbReference type="InterPro" id="IPR001078">
    <property type="entry name" value="2-oxoacid_DH_actylTfrase"/>
</dbReference>
<evidence type="ECO:0000259" key="8">
    <source>
        <dbReference type="PROSITE" id="PS50968"/>
    </source>
</evidence>
<feature type="domain" description="Peripheral subunit-binding (PSBD)" evidence="9">
    <location>
        <begin position="278"/>
        <end position="315"/>
    </location>
</feature>
<dbReference type="GO" id="GO:0031405">
    <property type="term" value="F:lipoic acid binding"/>
    <property type="evidence" value="ECO:0007669"/>
    <property type="project" value="TreeGrafter"/>
</dbReference>
<sequence>MPTSVTMPALGESVTEGTVTQWLKKEGDTVEVDEPLLEVSTDKVDTEVPSPVAGVLLKIVVPEDTDVEVGGELAIIGDPSEASGDAPAAPAPAQEPLPEPEPEAKTEAPAPAPAAEAPAAPAPGAVEGTEVVLPELGESVTEGTVTSWLKAVGDTVEVDEPLLEISTDKVDTEIPSPAAGTLLEIRVAEDETTEVGSVLAIIGSGSAAPAAAPTPAEPTPAVKSEPASATPASRQSAQSAPAKAESTPTAPAPAAPEVAQAPVTAPAAPAASKPSGSYVTPLVRKLASENGVDLSEVTGSGVGGRIRKEDVQAVIDAKKAPEPAPAAAAPAKAAPAPAEVSPLRGRTEKMSRLRQAAAKALLNSMQSTAQLTTVREVDVTKVAKLRAAKKDEFLARHGVKLSFLPFFSIAAIEALQQYPVVNASMNMEEKTITYPEAEHVGFAVDTPKGLIVPVVKNAGDLNIPGLAKRIAEIAKKARDGGLAPDDLFGATFTITNTGSVGALFDTPIVPLGQSAILGTAAIVKRPRVINDPELGEVIAVRSVMHLTLSYDHRLIDGADAARYLEAVTKRIEEGNFEHHPGLSGGPAAPAGPPLTPPRPPFRMQVPHSCRCRRPQQGATPTRNRQSVSSLFLQPTFCDPTRKLGTRMSIEYNELLAMLMETRPEFATELYNWTDGPDLPDYDAITVSRRTITLPDSLRVCVAASYSKSGERVVALLFDAVLAPDPVQAESWLRFMTEAQRALSCMVALVVLCRDAQTAKWALTYSAVGDIGCYVLPVVIPSLLANA</sequence>
<proteinExistence type="inferred from homology"/>
<dbReference type="GO" id="GO:0016407">
    <property type="term" value="F:acetyltransferase activity"/>
    <property type="evidence" value="ECO:0007669"/>
    <property type="project" value="TreeGrafter"/>
</dbReference>
<dbReference type="EC" id="2.3.1.-" evidence="6"/>
<dbReference type="NCBIfam" id="TIGR02927">
    <property type="entry name" value="SucB_Actino"/>
    <property type="match status" value="1"/>
</dbReference>
<comment type="similarity">
    <text evidence="2 6">Belongs to the 2-oxoacid dehydrogenase family.</text>
</comment>
<feature type="domain" description="Lipoyl-binding" evidence="8">
    <location>
        <begin position="128"/>
        <end position="203"/>
    </location>
</feature>
<dbReference type="Pfam" id="PF00198">
    <property type="entry name" value="2-oxoacid_dh"/>
    <property type="match status" value="1"/>
</dbReference>
<feature type="region of interest" description="Disordered" evidence="7">
    <location>
        <begin position="319"/>
        <end position="343"/>
    </location>
</feature>
<dbReference type="InterPro" id="IPR000089">
    <property type="entry name" value="Biotin_lipoyl"/>
</dbReference>
<dbReference type="SUPFAM" id="SSF47005">
    <property type="entry name" value="Peripheral subunit-binding domain of 2-oxo acid dehydrogenase complex"/>
    <property type="match status" value="1"/>
</dbReference>
<gene>
    <name evidence="10" type="primary">sucB</name>
    <name evidence="10" type="ORF">O2L01_20350</name>
</gene>
<feature type="domain" description="Lipoyl-binding" evidence="8">
    <location>
        <begin position="2"/>
        <end position="77"/>
    </location>
</feature>
<evidence type="ECO:0000256" key="3">
    <source>
        <dbReference type="ARBA" id="ARBA00022679"/>
    </source>
</evidence>
<dbReference type="InterPro" id="IPR036625">
    <property type="entry name" value="E3-bd_dom_sf"/>
</dbReference>
<reference evidence="10" key="1">
    <citation type="submission" date="2022-12" db="EMBL/GenBank/DDBJ databases">
        <title>Gycomyces niveus sp.nov., a novel actinomycete isolated from soil in Shouguang.</title>
        <authorList>
            <person name="Yang X."/>
        </authorList>
    </citation>
    <scope>NUCLEOTIDE SEQUENCE</scope>
    <source>
        <strain evidence="10">DSM 44724</strain>
    </source>
</reference>
<organism evidence="10 11">
    <name type="scientific">Glycomyces lechevalierae</name>
    <dbReference type="NCBI Taxonomy" id="256034"/>
    <lineage>
        <taxon>Bacteria</taxon>
        <taxon>Bacillati</taxon>
        <taxon>Actinomycetota</taxon>
        <taxon>Actinomycetes</taxon>
        <taxon>Glycomycetales</taxon>
        <taxon>Glycomycetaceae</taxon>
        <taxon>Glycomyces</taxon>
    </lineage>
</organism>
<dbReference type="PROSITE" id="PS51826">
    <property type="entry name" value="PSBD"/>
    <property type="match status" value="1"/>
</dbReference>
<dbReference type="Proteomes" id="UP001145799">
    <property type="component" value="Unassembled WGS sequence"/>
</dbReference>
<feature type="region of interest" description="Disordered" evidence="7">
    <location>
        <begin position="77"/>
        <end position="124"/>
    </location>
</feature>
<comment type="cofactor">
    <cofactor evidence="1 6">
        <name>(R)-lipoate</name>
        <dbReference type="ChEBI" id="CHEBI:83088"/>
    </cofactor>
</comment>
<feature type="compositionally biased region" description="Low complexity" evidence="7">
    <location>
        <begin position="325"/>
        <end position="339"/>
    </location>
</feature>
<dbReference type="InterPro" id="IPR003016">
    <property type="entry name" value="2-oxoA_DH_lipoyl-BS"/>
</dbReference>
<dbReference type="Pfam" id="PF02817">
    <property type="entry name" value="E3_binding"/>
    <property type="match status" value="1"/>
</dbReference>
<evidence type="ECO:0000313" key="11">
    <source>
        <dbReference type="Proteomes" id="UP001145799"/>
    </source>
</evidence>
<feature type="compositionally biased region" description="Low complexity" evidence="7">
    <location>
        <begin position="255"/>
        <end position="274"/>
    </location>
</feature>
<evidence type="ECO:0000256" key="6">
    <source>
        <dbReference type="RuleBase" id="RU003423"/>
    </source>
</evidence>
<evidence type="ECO:0000259" key="9">
    <source>
        <dbReference type="PROSITE" id="PS51826"/>
    </source>
</evidence>
<dbReference type="InterPro" id="IPR023213">
    <property type="entry name" value="CAT-like_dom_sf"/>
</dbReference>
<keyword evidence="4 6" id="KW-0450">Lipoyl</keyword>
<dbReference type="CDD" id="cd06849">
    <property type="entry name" value="lipoyl_domain"/>
    <property type="match status" value="2"/>
</dbReference>
<dbReference type="InterPro" id="IPR011053">
    <property type="entry name" value="Single_hybrid_motif"/>
</dbReference>
<dbReference type="SUPFAM" id="SSF51230">
    <property type="entry name" value="Single hybrid motif"/>
    <property type="match status" value="2"/>
</dbReference>
<dbReference type="Gene3D" id="3.30.559.10">
    <property type="entry name" value="Chloramphenicol acetyltransferase-like domain"/>
    <property type="match status" value="1"/>
</dbReference>
<feature type="region of interest" description="Disordered" evidence="7">
    <location>
        <begin position="207"/>
        <end position="277"/>
    </location>
</feature>
<dbReference type="PROSITE" id="PS00189">
    <property type="entry name" value="LIPOYL"/>
    <property type="match status" value="2"/>
</dbReference>
<dbReference type="GO" id="GO:0005737">
    <property type="term" value="C:cytoplasm"/>
    <property type="evidence" value="ECO:0007669"/>
    <property type="project" value="TreeGrafter"/>
</dbReference>
<accession>A0A9X3TA67</accession>
<dbReference type="PROSITE" id="PS50968">
    <property type="entry name" value="BIOTINYL_LIPOYL"/>
    <property type="match status" value="2"/>
</dbReference>
<evidence type="ECO:0000256" key="7">
    <source>
        <dbReference type="SAM" id="MobiDB-lite"/>
    </source>
</evidence>
<dbReference type="AlphaFoldDB" id="A0A9X3TA67"/>
<feature type="compositionally biased region" description="Pro residues" evidence="7">
    <location>
        <begin position="89"/>
        <end position="99"/>
    </location>
</feature>
<evidence type="ECO:0000256" key="2">
    <source>
        <dbReference type="ARBA" id="ARBA00007317"/>
    </source>
</evidence>
<evidence type="ECO:0000256" key="1">
    <source>
        <dbReference type="ARBA" id="ARBA00001938"/>
    </source>
</evidence>
<dbReference type="Gene3D" id="2.40.50.100">
    <property type="match status" value="2"/>
</dbReference>
<keyword evidence="3 6" id="KW-0808">Transferase</keyword>